<dbReference type="InterPro" id="IPR001789">
    <property type="entry name" value="Sig_transdc_resp-reg_receiver"/>
</dbReference>
<evidence type="ECO:0000256" key="16">
    <source>
        <dbReference type="PROSITE-ProRule" id="PRU00169"/>
    </source>
</evidence>
<keyword evidence="11" id="KW-0010">Activator</keyword>
<evidence type="ECO:0000256" key="3">
    <source>
        <dbReference type="ARBA" id="ARBA00022490"/>
    </source>
</evidence>
<dbReference type="SUPFAM" id="SSF52172">
    <property type="entry name" value="CheY-like"/>
    <property type="match status" value="1"/>
</dbReference>
<dbReference type="InterPro" id="IPR025943">
    <property type="entry name" value="Sigma_54_int_dom_ATP-bd_2"/>
</dbReference>
<dbReference type="PROSITE" id="PS50045">
    <property type="entry name" value="SIGMA54_INTERACT_4"/>
    <property type="match status" value="1"/>
</dbReference>
<keyword evidence="3" id="KW-0963">Cytoplasm</keyword>
<evidence type="ECO:0000256" key="14">
    <source>
        <dbReference type="ARBA" id="ARBA00029881"/>
    </source>
</evidence>
<feature type="domain" description="Response regulatory" evidence="18">
    <location>
        <begin position="7"/>
        <end position="121"/>
    </location>
</feature>
<dbReference type="InterPro" id="IPR003593">
    <property type="entry name" value="AAA+_ATPase"/>
</dbReference>
<keyword evidence="6" id="KW-0547">Nucleotide-binding</keyword>
<evidence type="ECO:0000256" key="9">
    <source>
        <dbReference type="ARBA" id="ARBA00023015"/>
    </source>
</evidence>
<dbReference type="Gene3D" id="1.10.10.60">
    <property type="entry name" value="Homeodomain-like"/>
    <property type="match status" value="1"/>
</dbReference>
<dbReference type="FunFam" id="3.40.50.2300:FF:000018">
    <property type="entry name" value="DNA-binding transcriptional regulator NtrC"/>
    <property type="match status" value="1"/>
</dbReference>
<organism evidence="19 20">
    <name type="scientific">Caldisericum exile</name>
    <dbReference type="NCBI Taxonomy" id="693075"/>
    <lineage>
        <taxon>Bacteria</taxon>
        <taxon>Pseudomonadati</taxon>
        <taxon>Caldisericota/Cryosericota group</taxon>
        <taxon>Caldisericota</taxon>
        <taxon>Caldisericia</taxon>
        <taxon>Caldisericales</taxon>
        <taxon>Caldisericaceae</taxon>
        <taxon>Caldisericum</taxon>
    </lineage>
</organism>
<dbReference type="GO" id="GO:0005737">
    <property type="term" value="C:cytoplasm"/>
    <property type="evidence" value="ECO:0007669"/>
    <property type="project" value="UniProtKB-SubCell"/>
</dbReference>
<dbReference type="GO" id="GO:0043565">
    <property type="term" value="F:sequence-specific DNA binding"/>
    <property type="evidence" value="ECO:0007669"/>
    <property type="project" value="InterPro"/>
</dbReference>
<dbReference type="FunFam" id="3.40.50.300:FF:000006">
    <property type="entry name" value="DNA-binding transcriptional regulator NtrC"/>
    <property type="match status" value="1"/>
</dbReference>
<feature type="domain" description="Sigma-54 factor interaction" evidence="17">
    <location>
        <begin position="145"/>
        <end position="374"/>
    </location>
</feature>
<dbReference type="Gene3D" id="3.40.50.300">
    <property type="entry name" value="P-loop containing nucleotide triphosphate hydrolases"/>
    <property type="match status" value="1"/>
</dbReference>
<name>A0A2J6X707_9BACT</name>
<dbReference type="GO" id="GO:0000160">
    <property type="term" value="P:phosphorelay signal transduction system"/>
    <property type="evidence" value="ECO:0007669"/>
    <property type="project" value="UniProtKB-KW"/>
</dbReference>
<dbReference type="PROSITE" id="PS00675">
    <property type="entry name" value="SIGMA54_INTERACT_1"/>
    <property type="match status" value="1"/>
</dbReference>
<dbReference type="Pfam" id="PF02954">
    <property type="entry name" value="HTH_8"/>
    <property type="match status" value="1"/>
</dbReference>
<comment type="subcellular location">
    <subcellularLocation>
        <location evidence="1">Cytoplasm</location>
    </subcellularLocation>
</comment>
<evidence type="ECO:0000256" key="11">
    <source>
        <dbReference type="ARBA" id="ARBA00023159"/>
    </source>
</evidence>
<evidence type="ECO:0000256" key="15">
    <source>
        <dbReference type="ARBA" id="ARBA00031910"/>
    </source>
</evidence>
<keyword evidence="10" id="KW-0238">DNA-binding</keyword>
<dbReference type="SUPFAM" id="SSF46689">
    <property type="entry name" value="Homeodomain-like"/>
    <property type="match status" value="1"/>
</dbReference>
<evidence type="ECO:0000256" key="13">
    <source>
        <dbReference type="ARBA" id="ARBA00023231"/>
    </source>
</evidence>
<evidence type="ECO:0000256" key="5">
    <source>
        <dbReference type="ARBA" id="ARBA00022553"/>
    </source>
</evidence>
<dbReference type="Gene3D" id="1.10.8.60">
    <property type="match status" value="1"/>
</dbReference>
<evidence type="ECO:0000256" key="2">
    <source>
        <dbReference type="ARBA" id="ARBA00019059"/>
    </source>
</evidence>
<dbReference type="InterPro" id="IPR025662">
    <property type="entry name" value="Sigma_54_int_dom_ATP-bd_1"/>
</dbReference>
<reference evidence="19 20" key="1">
    <citation type="submission" date="2018-01" db="EMBL/GenBank/DDBJ databases">
        <title>Metagenomic assembled genomes from two thermal pools in the Uzon Caldera, Kamchatka, Russia.</title>
        <authorList>
            <person name="Wilkins L."/>
            <person name="Ettinger C."/>
        </authorList>
    </citation>
    <scope>NUCLEOTIDE SEQUENCE [LARGE SCALE GENOMIC DNA]</scope>
    <source>
        <strain evidence="19">ARK-10</strain>
    </source>
</reference>
<dbReference type="InterPro" id="IPR058031">
    <property type="entry name" value="AAA_lid_NorR"/>
</dbReference>
<dbReference type="InterPro" id="IPR011006">
    <property type="entry name" value="CheY-like_superfamily"/>
</dbReference>
<dbReference type="PROSITE" id="PS50110">
    <property type="entry name" value="RESPONSE_REGULATORY"/>
    <property type="match status" value="1"/>
</dbReference>
<evidence type="ECO:0000256" key="10">
    <source>
        <dbReference type="ARBA" id="ARBA00023125"/>
    </source>
</evidence>
<sequence>MKIKKYKILVADDEENIRMLLSETLKDESYEVVEVNNGKDAIEQVKKNDFDCVLLDVRMPILDGMEAFLKIREIKNNLPVIFLTAYGSSDLAIKAMKKGAYDYLTKPFDIEELKIKVKKAIELKELTENAPSFEKGENRYEADEIIGNSPKMQEVFKEIGKVAESDATVLIRGESGTGKELVAKAIHHHSTRKNKPFVVVNCAAIPESLLESELFGHEKGAFTDAYTKRIGKFEQANEGTIFLDEIGDMSLNLQAKLLRVLQEKTFNRVGGNETIITTARVLAATNRNLEKLVESGEFREDLFYRLNVVTIWLPPLRERKEDIPLLVNYFVSKYSEKYKKNVRGVSKEVLELFMDYNWPGNVRELENAIARGVIVTSAPLILLEDLPQTLQNKIKSEEYNKTEVEEENLNLPKLIEKIEKEAIIKALEKAQGNKTKAAQILGISRKSLFNKLRYYNLMQEGEENGKFEDN</sequence>
<dbReference type="PROSITE" id="PS00688">
    <property type="entry name" value="SIGMA54_INTERACT_3"/>
    <property type="match status" value="1"/>
</dbReference>
<dbReference type="GO" id="GO:0005524">
    <property type="term" value="F:ATP binding"/>
    <property type="evidence" value="ECO:0007669"/>
    <property type="project" value="UniProtKB-KW"/>
</dbReference>
<keyword evidence="8" id="KW-0902">Two-component regulatory system</keyword>
<dbReference type="InterPro" id="IPR002197">
    <property type="entry name" value="HTH_Fis"/>
</dbReference>
<dbReference type="PANTHER" id="PTHR32071:SF95">
    <property type="entry name" value="DNA-BINDING TRANSCRIPTIONAL REGULATOR NTRC"/>
    <property type="match status" value="1"/>
</dbReference>
<evidence type="ECO:0000256" key="12">
    <source>
        <dbReference type="ARBA" id="ARBA00023163"/>
    </source>
</evidence>
<dbReference type="PROSITE" id="PS00676">
    <property type="entry name" value="SIGMA54_INTERACT_2"/>
    <property type="match status" value="1"/>
</dbReference>
<keyword evidence="4" id="KW-0678">Repressor</keyword>
<evidence type="ECO:0000256" key="4">
    <source>
        <dbReference type="ARBA" id="ARBA00022491"/>
    </source>
</evidence>
<dbReference type="Gene3D" id="3.40.50.2300">
    <property type="match status" value="1"/>
</dbReference>
<dbReference type="PRINTS" id="PR01590">
    <property type="entry name" value="HTHFIS"/>
</dbReference>
<evidence type="ECO:0000256" key="7">
    <source>
        <dbReference type="ARBA" id="ARBA00022840"/>
    </source>
</evidence>
<dbReference type="InterPro" id="IPR009057">
    <property type="entry name" value="Homeodomain-like_sf"/>
</dbReference>
<keyword evidence="12" id="KW-0804">Transcription</keyword>
<evidence type="ECO:0000256" key="6">
    <source>
        <dbReference type="ARBA" id="ARBA00022741"/>
    </source>
</evidence>
<dbReference type="AlphaFoldDB" id="A0A2J6X707"/>
<evidence type="ECO:0000256" key="1">
    <source>
        <dbReference type="ARBA" id="ARBA00004496"/>
    </source>
</evidence>
<dbReference type="SUPFAM" id="SSF52540">
    <property type="entry name" value="P-loop containing nucleoside triphosphate hydrolases"/>
    <property type="match status" value="1"/>
</dbReference>
<dbReference type="InterPro" id="IPR002078">
    <property type="entry name" value="Sigma_54_int"/>
</dbReference>
<dbReference type="Pfam" id="PF00158">
    <property type="entry name" value="Sigma54_activat"/>
    <property type="match status" value="1"/>
</dbReference>
<accession>A0A2J6X707</accession>
<evidence type="ECO:0000256" key="8">
    <source>
        <dbReference type="ARBA" id="ARBA00023012"/>
    </source>
</evidence>
<dbReference type="EMBL" id="PNIX01000185">
    <property type="protein sequence ID" value="PMP82677.1"/>
    <property type="molecule type" value="Genomic_DNA"/>
</dbReference>
<comment type="caution">
    <text evidence="19">The sequence shown here is derived from an EMBL/GenBank/DDBJ whole genome shotgun (WGS) entry which is preliminary data.</text>
</comment>
<dbReference type="InterPro" id="IPR027417">
    <property type="entry name" value="P-loop_NTPase"/>
</dbReference>
<evidence type="ECO:0000313" key="20">
    <source>
        <dbReference type="Proteomes" id="UP000236910"/>
    </source>
</evidence>
<keyword evidence="5 16" id="KW-0597">Phosphoprotein</keyword>
<dbReference type="Pfam" id="PF00072">
    <property type="entry name" value="Response_reg"/>
    <property type="match status" value="1"/>
</dbReference>
<dbReference type="Proteomes" id="UP000236910">
    <property type="component" value="Unassembled WGS sequence"/>
</dbReference>
<evidence type="ECO:0000313" key="19">
    <source>
        <dbReference type="EMBL" id="PMP82677.1"/>
    </source>
</evidence>
<gene>
    <name evidence="19" type="ORF">C0175_03220</name>
</gene>
<feature type="modified residue" description="4-aspartylphosphate" evidence="16">
    <location>
        <position position="56"/>
    </location>
</feature>
<proteinExistence type="predicted"/>
<dbReference type="GO" id="GO:0006355">
    <property type="term" value="P:regulation of DNA-templated transcription"/>
    <property type="evidence" value="ECO:0007669"/>
    <property type="project" value="InterPro"/>
</dbReference>
<dbReference type="PANTHER" id="PTHR32071">
    <property type="entry name" value="TRANSCRIPTIONAL REGULATORY PROTEIN"/>
    <property type="match status" value="1"/>
</dbReference>
<dbReference type="SMART" id="SM00448">
    <property type="entry name" value="REC"/>
    <property type="match status" value="1"/>
</dbReference>
<keyword evidence="13" id="KW-0535">Nitrogen fixation</keyword>
<dbReference type="FunFam" id="1.10.8.60:FF:000014">
    <property type="entry name" value="DNA-binding transcriptional regulator NtrC"/>
    <property type="match status" value="1"/>
</dbReference>
<evidence type="ECO:0000259" key="18">
    <source>
        <dbReference type="PROSITE" id="PS50110"/>
    </source>
</evidence>
<dbReference type="Pfam" id="PF25601">
    <property type="entry name" value="AAA_lid_14"/>
    <property type="match status" value="1"/>
</dbReference>
<keyword evidence="9" id="KW-0805">Transcription regulation</keyword>
<dbReference type="SMART" id="SM00382">
    <property type="entry name" value="AAA"/>
    <property type="match status" value="1"/>
</dbReference>
<evidence type="ECO:0000259" key="17">
    <source>
        <dbReference type="PROSITE" id="PS50045"/>
    </source>
</evidence>
<dbReference type="InterPro" id="IPR025944">
    <property type="entry name" value="Sigma_54_int_dom_CS"/>
</dbReference>
<protein>
    <recommendedName>
        <fullName evidence="2">DNA-binding transcriptional regulator NtrC</fullName>
    </recommendedName>
    <alternativeName>
        <fullName evidence="14">Nitrogen regulation protein NR(I)</fullName>
    </alternativeName>
    <alternativeName>
        <fullName evidence="15">Nitrogen regulator I</fullName>
    </alternativeName>
</protein>
<dbReference type="CDD" id="cd00009">
    <property type="entry name" value="AAA"/>
    <property type="match status" value="1"/>
</dbReference>
<keyword evidence="7" id="KW-0067">ATP-binding</keyword>